<dbReference type="InterPro" id="IPR046928">
    <property type="entry name" value="SDO1/SBDS_C"/>
</dbReference>
<organism evidence="5 6">
    <name type="scientific">Candidatus Iainarchaeum sp</name>
    <dbReference type="NCBI Taxonomy" id="3101447"/>
    <lineage>
        <taxon>Archaea</taxon>
        <taxon>Candidatus Iainarchaeota</taxon>
        <taxon>Candidatus Iainarchaeia</taxon>
        <taxon>Candidatus Iainarchaeales</taxon>
        <taxon>Candidatus Iainarchaeaceae</taxon>
        <taxon>Candidatus Iainarchaeum</taxon>
    </lineage>
</organism>
<dbReference type="PANTHER" id="PTHR10927">
    <property type="entry name" value="RIBOSOME MATURATION PROTEIN SBDS"/>
    <property type="match status" value="1"/>
</dbReference>
<dbReference type="InterPro" id="IPR039100">
    <property type="entry name" value="Sdo1/SBDS-like"/>
</dbReference>
<dbReference type="Proteomes" id="UP000677687">
    <property type="component" value="Unassembled WGS sequence"/>
</dbReference>
<dbReference type="InterPro" id="IPR018978">
    <property type="entry name" value="SDO1/SBDS_central"/>
</dbReference>
<comment type="caution">
    <text evidence="5">The sequence shown here is derived from an EMBL/GenBank/DDBJ whole genome shotgun (WGS) entry which is preliminary data.</text>
</comment>
<dbReference type="Gene3D" id="3.30.70.240">
    <property type="match status" value="1"/>
</dbReference>
<dbReference type="SUPFAM" id="SSF109728">
    <property type="entry name" value="Hypothetical protein AF0491, middle domain"/>
    <property type="match status" value="1"/>
</dbReference>
<evidence type="ECO:0000259" key="4">
    <source>
        <dbReference type="Pfam" id="PF20268"/>
    </source>
</evidence>
<dbReference type="InterPro" id="IPR035647">
    <property type="entry name" value="EFG_III/V"/>
</dbReference>
<dbReference type="Pfam" id="PF09377">
    <property type="entry name" value="SBDS_domain_II"/>
    <property type="match status" value="1"/>
</dbReference>
<feature type="domain" description="Ribosome maturation protein SDO1/SBDS N-terminal" evidence="2">
    <location>
        <begin position="7"/>
        <end position="93"/>
    </location>
</feature>
<dbReference type="Pfam" id="PF20268">
    <property type="entry name" value="SBDS_C"/>
    <property type="match status" value="1"/>
</dbReference>
<comment type="similarity">
    <text evidence="1">Belongs to the SDO1/SBDS family.</text>
</comment>
<evidence type="ECO:0000259" key="3">
    <source>
        <dbReference type="Pfam" id="PF09377"/>
    </source>
</evidence>
<feature type="domain" description="Ribosome maturation protein SDO1/SBDS central" evidence="3">
    <location>
        <begin position="101"/>
        <end position="162"/>
    </location>
</feature>
<feature type="domain" description="Ribosome maturation protein SDO1/SBDS C-terminal" evidence="4">
    <location>
        <begin position="164"/>
        <end position="230"/>
    </location>
</feature>
<dbReference type="SUPFAM" id="SSF89895">
    <property type="entry name" value="FYSH domain"/>
    <property type="match status" value="1"/>
</dbReference>
<proteinExistence type="inferred from homology"/>
<dbReference type="InterPro" id="IPR002140">
    <property type="entry name" value="Sdo1/SBDS"/>
</dbReference>
<evidence type="ECO:0000313" key="6">
    <source>
        <dbReference type="Proteomes" id="UP000677687"/>
    </source>
</evidence>
<accession>A0A8T4KTL0</accession>
<dbReference type="InterPro" id="IPR036786">
    <property type="entry name" value="Ribosome_mat_SBDS_N_sf"/>
</dbReference>
<dbReference type="InterPro" id="IPR037188">
    <property type="entry name" value="Sdo1/SBDS_central_sf"/>
</dbReference>
<dbReference type="PANTHER" id="PTHR10927:SF4">
    <property type="entry name" value="RIBOSOME MATURATION PROTEIN SDO1 HOMOLOG"/>
    <property type="match status" value="1"/>
</dbReference>
<gene>
    <name evidence="5" type="ORF">J4415_01495</name>
</gene>
<dbReference type="NCBIfam" id="TIGR00291">
    <property type="entry name" value="RNA_SBDS"/>
    <property type="match status" value="1"/>
</dbReference>
<sequence>MVKLEDAVIARMDKGGMKFEILVDPELAMELKKGMNINMDELLAFETIFKDANKGEEASEQNIAKAFGTTDVKEIAKKIILQGEVQLTTAQRKEMLEARRREVIATIARDAINPQTNAPHPPLRIENAMNESRITIDPFKSANEQIPAILKEIRKLIPISFEKMRIAVRIPAEFAGKANVILHKYELKQEEWQNDGSLVAVVEVPAGVKAQLFDELNHLTHGTVESKLLENK</sequence>
<evidence type="ECO:0000313" key="5">
    <source>
        <dbReference type="EMBL" id="MBS3057284.1"/>
    </source>
</evidence>
<dbReference type="EMBL" id="JAGVWD010000019">
    <property type="protein sequence ID" value="MBS3057284.1"/>
    <property type="molecule type" value="Genomic_DNA"/>
</dbReference>
<dbReference type="Gene3D" id="3.30.1250.10">
    <property type="entry name" value="Ribosome maturation protein SBDS, N-terminal domain"/>
    <property type="match status" value="1"/>
</dbReference>
<reference evidence="5" key="2">
    <citation type="submission" date="2021-05" db="EMBL/GenBank/DDBJ databases">
        <title>Protein family content uncovers lineage relationships and bacterial pathway maintenance mechanisms in DPANN archaea.</title>
        <authorList>
            <person name="Castelle C.J."/>
            <person name="Meheust R."/>
            <person name="Jaffe A.L."/>
            <person name="Seitz K."/>
            <person name="Gong X."/>
            <person name="Baker B.J."/>
            <person name="Banfield J.F."/>
        </authorList>
    </citation>
    <scope>NUCLEOTIDE SEQUENCE</scope>
    <source>
        <strain evidence="5">RIFCSPHIGHO2_01_FULL_AR10_44_11</strain>
    </source>
</reference>
<dbReference type="GO" id="GO:0042256">
    <property type="term" value="P:cytosolic ribosome assembly"/>
    <property type="evidence" value="ECO:0007669"/>
    <property type="project" value="InterPro"/>
</dbReference>
<protein>
    <submittedName>
        <fullName evidence="5">Ribosome assembly factor SBDS</fullName>
    </submittedName>
</protein>
<evidence type="ECO:0000256" key="1">
    <source>
        <dbReference type="ARBA" id="ARBA00007433"/>
    </source>
</evidence>
<dbReference type="AlphaFoldDB" id="A0A8T4KTL0"/>
<dbReference type="InterPro" id="IPR019783">
    <property type="entry name" value="SDO1/SBDS_N"/>
</dbReference>
<name>A0A8T4KTL0_9ARCH</name>
<dbReference type="Pfam" id="PF01172">
    <property type="entry name" value="SBDS_N"/>
    <property type="match status" value="1"/>
</dbReference>
<dbReference type="Gene3D" id="1.10.10.900">
    <property type="entry name" value="SBDS protein C-terminal domain, subdomain 1"/>
    <property type="match status" value="1"/>
</dbReference>
<reference evidence="5" key="1">
    <citation type="submission" date="2021-03" db="EMBL/GenBank/DDBJ databases">
        <authorList>
            <person name="Jaffe A."/>
        </authorList>
    </citation>
    <scope>NUCLEOTIDE SEQUENCE</scope>
    <source>
        <strain evidence="5">RIFCSPHIGHO2_01_FULL_AR10_44_11</strain>
    </source>
</reference>
<evidence type="ECO:0000259" key="2">
    <source>
        <dbReference type="Pfam" id="PF01172"/>
    </source>
</evidence>
<dbReference type="SUPFAM" id="SSF54980">
    <property type="entry name" value="EF-G C-terminal domain-like"/>
    <property type="match status" value="1"/>
</dbReference>